<comment type="caution">
    <text evidence="1">The sequence shown here is derived from an EMBL/GenBank/DDBJ whole genome shotgun (WGS) entry which is preliminary data.</text>
</comment>
<sequence>MASISLPMPPSVCFRFRKGIAVYGKEEGVVSRRKGGDRNDWYNKFTARRKTDENSAITEVTDYVSKE</sequence>
<proteinExistence type="predicted"/>
<accession>A0ACA9K7P1</accession>
<name>A0ACA9K7P1_9GLOM</name>
<evidence type="ECO:0000313" key="1">
    <source>
        <dbReference type="EMBL" id="CAG8457803.1"/>
    </source>
</evidence>
<evidence type="ECO:0000313" key="2">
    <source>
        <dbReference type="Proteomes" id="UP000789525"/>
    </source>
</evidence>
<reference evidence="1" key="1">
    <citation type="submission" date="2021-06" db="EMBL/GenBank/DDBJ databases">
        <authorList>
            <person name="Kallberg Y."/>
            <person name="Tangrot J."/>
            <person name="Rosling A."/>
        </authorList>
    </citation>
    <scope>NUCLEOTIDE SEQUENCE</scope>
    <source>
        <strain evidence="1">CL356</strain>
    </source>
</reference>
<organism evidence="1 2">
    <name type="scientific">Acaulospora colombiana</name>
    <dbReference type="NCBI Taxonomy" id="27376"/>
    <lineage>
        <taxon>Eukaryota</taxon>
        <taxon>Fungi</taxon>
        <taxon>Fungi incertae sedis</taxon>
        <taxon>Mucoromycota</taxon>
        <taxon>Glomeromycotina</taxon>
        <taxon>Glomeromycetes</taxon>
        <taxon>Diversisporales</taxon>
        <taxon>Acaulosporaceae</taxon>
        <taxon>Acaulospora</taxon>
    </lineage>
</organism>
<dbReference type="EMBL" id="CAJVPT010001148">
    <property type="protein sequence ID" value="CAG8457803.1"/>
    <property type="molecule type" value="Genomic_DNA"/>
</dbReference>
<dbReference type="Proteomes" id="UP000789525">
    <property type="component" value="Unassembled WGS sequence"/>
</dbReference>
<keyword evidence="2" id="KW-1185">Reference proteome</keyword>
<gene>
    <name evidence="1" type="ORF">ACOLOM_LOCUS1039</name>
</gene>
<protein>
    <submittedName>
        <fullName evidence="1">9311_t:CDS:1</fullName>
    </submittedName>
</protein>